<comment type="cofactor">
    <cofactor evidence="1">
        <name>Ca(2+)</name>
        <dbReference type="ChEBI" id="CHEBI:29108"/>
    </cofactor>
</comment>
<dbReference type="InterPro" id="IPR015377">
    <property type="entry name" value="Fumarylacetoacetase_N"/>
</dbReference>
<feature type="domain" description="Fumarylacetoacetase-like C-terminal" evidence="11">
    <location>
        <begin position="133"/>
        <end position="400"/>
    </location>
</feature>
<dbReference type="SUPFAM" id="SSF56529">
    <property type="entry name" value="FAH"/>
    <property type="match status" value="1"/>
</dbReference>
<gene>
    <name evidence="13" type="primary">fahA</name>
    <name evidence="13" type="ORF">GCM10009118_13780</name>
</gene>
<evidence type="ECO:0000259" key="11">
    <source>
        <dbReference type="Pfam" id="PF01557"/>
    </source>
</evidence>
<dbReference type="InterPro" id="IPR036663">
    <property type="entry name" value="Fumarylacetoacetase_C_sf"/>
</dbReference>
<evidence type="ECO:0000256" key="5">
    <source>
        <dbReference type="ARBA" id="ARBA00022723"/>
    </source>
</evidence>
<keyword evidence="10" id="KW-0585">Phenylalanine catabolism</keyword>
<dbReference type="NCBIfam" id="TIGR01266">
    <property type="entry name" value="fum_ac_acetase"/>
    <property type="match status" value="1"/>
</dbReference>
<dbReference type="InterPro" id="IPR011234">
    <property type="entry name" value="Fumarylacetoacetase-like_C"/>
</dbReference>
<dbReference type="EMBL" id="BAAAFH010000007">
    <property type="protein sequence ID" value="GAA0874970.1"/>
    <property type="molecule type" value="Genomic_DNA"/>
</dbReference>
<evidence type="ECO:0000259" key="12">
    <source>
        <dbReference type="Pfam" id="PF09298"/>
    </source>
</evidence>
<dbReference type="Gene3D" id="2.30.30.230">
    <property type="entry name" value="Fumarylacetoacetase, N-terminal domain"/>
    <property type="match status" value="1"/>
</dbReference>
<dbReference type="Pfam" id="PF01557">
    <property type="entry name" value="FAA_hydrolase"/>
    <property type="match status" value="1"/>
</dbReference>
<comment type="cofactor">
    <cofactor evidence="2">
        <name>Mg(2+)</name>
        <dbReference type="ChEBI" id="CHEBI:18420"/>
    </cofactor>
</comment>
<evidence type="ECO:0000256" key="7">
    <source>
        <dbReference type="ARBA" id="ARBA00022837"/>
    </source>
</evidence>
<dbReference type="PANTHER" id="PTHR43069">
    <property type="entry name" value="FUMARYLACETOACETASE"/>
    <property type="match status" value="1"/>
</dbReference>
<evidence type="ECO:0000256" key="3">
    <source>
        <dbReference type="ARBA" id="ARBA00004782"/>
    </source>
</evidence>
<dbReference type="EC" id="3.7.1.2" evidence="4"/>
<dbReference type="InterPro" id="IPR036462">
    <property type="entry name" value="Fumarylacetoacetase_N_sf"/>
</dbReference>
<keyword evidence="5" id="KW-0479">Metal-binding</keyword>
<accession>A0ABN1MQ52</accession>
<evidence type="ECO:0000256" key="1">
    <source>
        <dbReference type="ARBA" id="ARBA00001913"/>
    </source>
</evidence>
<keyword evidence="8" id="KW-0460">Magnesium</keyword>
<organism evidence="13 14">
    <name type="scientific">Wandonia haliotis</name>
    <dbReference type="NCBI Taxonomy" id="574963"/>
    <lineage>
        <taxon>Bacteria</taxon>
        <taxon>Pseudomonadati</taxon>
        <taxon>Bacteroidota</taxon>
        <taxon>Flavobacteriia</taxon>
        <taxon>Flavobacteriales</taxon>
        <taxon>Crocinitomicaceae</taxon>
        <taxon>Wandonia</taxon>
    </lineage>
</organism>
<dbReference type="InterPro" id="IPR005959">
    <property type="entry name" value="Fumarylacetoacetase"/>
</dbReference>
<comment type="pathway">
    <text evidence="3">Amino-acid degradation; L-phenylalanine degradation; acetoacetate and fumarate from L-phenylalanine: step 6/6.</text>
</comment>
<evidence type="ECO:0000256" key="10">
    <source>
        <dbReference type="ARBA" id="ARBA00023232"/>
    </source>
</evidence>
<proteinExistence type="predicted"/>
<evidence type="ECO:0000256" key="8">
    <source>
        <dbReference type="ARBA" id="ARBA00022842"/>
    </source>
</evidence>
<evidence type="ECO:0000256" key="6">
    <source>
        <dbReference type="ARBA" id="ARBA00022801"/>
    </source>
</evidence>
<feature type="domain" description="Fumarylacetoacetase N-terminal" evidence="12">
    <location>
        <begin position="24"/>
        <end position="126"/>
    </location>
</feature>
<keyword evidence="7" id="KW-0106">Calcium</keyword>
<reference evidence="13 14" key="1">
    <citation type="journal article" date="2019" name="Int. J. Syst. Evol. Microbiol.">
        <title>The Global Catalogue of Microorganisms (GCM) 10K type strain sequencing project: providing services to taxonomists for standard genome sequencing and annotation.</title>
        <authorList>
            <consortium name="The Broad Institute Genomics Platform"/>
            <consortium name="The Broad Institute Genome Sequencing Center for Infectious Disease"/>
            <person name="Wu L."/>
            <person name="Ma J."/>
        </authorList>
    </citation>
    <scope>NUCLEOTIDE SEQUENCE [LARGE SCALE GENOMIC DNA]</scope>
    <source>
        <strain evidence="13 14">JCM 16083</strain>
    </source>
</reference>
<dbReference type="Pfam" id="PF09298">
    <property type="entry name" value="FAA_hydrolase_N"/>
    <property type="match status" value="1"/>
</dbReference>
<dbReference type="SUPFAM" id="SSF63433">
    <property type="entry name" value="Fumarylacetoacetate hydrolase, FAH, N-terminal domain"/>
    <property type="match status" value="1"/>
</dbReference>
<dbReference type="PANTHER" id="PTHR43069:SF2">
    <property type="entry name" value="FUMARYLACETOACETASE"/>
    <property type="match status" value="1"/>
</dbReference>
<dbReference type="Gene3D" id="3.90.850.10">
    <property type="entry name" value="Fumarylacetoacetase-like, C-terminal domain"/>
    <property type="match status" value="1"/>
</dbReference>
<keyword evidence="9" id="KW-0828">Tyrosine catabolism</keyword>
<name>A0ABN1MQ52_9FLAO</name>
<protein>
    <recommendedName>
        <fullName evidence="4">fumarylacetoacetase</fullName>
        <ecNumber evidence="4">3.7.1.2</ecNumber>
    </recommendedName>
</protein>
<keyword evidence="14" id="KW-1185">Reference proteome</keyword>
<evidence type="ECO:0000313" key="14">
    <source>
        <dbReference type="Proteomes" id="UP001501126"/>
    </source>
</evidence>
<evidence type="ECO:0000256" key="2">
    <source>
        <dbReference type="ARBA" id="ARBA00001946"/>
    </source>
</evidence>
<dbReference type="RefSeq" id="WP_343785943.1">
    <property type="nucleotide sequence ID" value="NZ_BAAAFH010000007.1"/>
</dbReference>
<dbReference type="Proteomes" id="UP001501126">
    <property type="component" value="Unassembled WGS sequence"/>
</dbReference>
<keyword evidence="6" id="KW-0378">Hydrolase</keyword>
<evidence type="ECO:0000256" key="9">
    <source>
        <dbReference type="ARBA" id="ARBA00022878"/>
    </source>
</evidence>
<evidence type="ECO:0000313" key="13">
    <source>
        <dbReference type="EMBL" id="GAA0874970.1"/>
    </source>
</evidence>
<sequence length="423" mass="47602">MIRANDPQLTSWIDVPENSDFPIQNIPFGVFKTDTLSPRVGSRIGDYIIDLKSLFVLGYFENLPFSAEDFDTFSLNNLMRHGKKATSDLRNRISKLFDSTHTDLKKNDHHVSQVLIDADKVEMLLPIEVGDYTDFYSSREHATNVGTMFRDPNNALLPNWLWLPVGYHGRSSSIIPSGVAVHRPKGQTKPDPEKNPVFGPSQRVDFELEMAFITFDGKPLGDSISTEEAENYIFGMCLFNDWSARDIQQWEYVPLGPFLAKNFASSISPWIVTMDALEPYKVEGPEQDPEVLTYLKYEGKKSYDIALQVAIQPENAAETVICNSNFKYMYWTMVQQLAHHTVNGCNIRRGDMMGSGTISGPTPDSYGSMLELAWKGTKPLTMNDGSERKFINDGDTVIMRGYCQADGVRIGFGEVSTKLLQAK</sequence>
<comment type="caution">
    <text evidence="13">The sequence shown here is derived from an EMBL/GenBank/DDBJ whole genome shotgun (WGS) entry which is preliminary data.</text>
</comment>
<evidence type="ECO:0000256" key="4">
    <source>
        <dbReference type="ARBA" id="ARBA00012094"/>
    </source>
</evidence>